<evidence type="ECO:0000313" key="5">
    <source>
        <dbReference type="EMBL" id="RIX28265.1"/>
    </source>
</evidence>
<evidence type="ECO:0000256" key="1">
    <source>
        <dbReference type="ARBA" id="ARBA00023125"/>
    </source>
</evidence>
<feature type="region of interest" description="Disordered" evidence="4">
    <location>
        <begin position="110"/>
        <end position="184"/>
    </location>
</feature>
<comment type="caution">
    <text evidence="5">The sequence shown here is derived from an EMBL/GenBank/DDBJ whole genome shotgun (WGS) entry which is preliminary data.</text>
</comment>
<dbReference type="Proteomes" id="UP000265742">
    <property type="component" value="Unassembled WGS sequence"/>
</dbReference>
<dbReference type="GO" id="GO:0003697">
    <property type="term" value="F:single-stranded DNA binding"/>
    <property type="evidence" value="ECO:0007669"/>
    <property type="project" value="InterPro"/>
</dbReference>
<evidence type="ECO:0000256" key="2">
    <source>
        <dbReference type="PROSITE-ProRule" id="PRU00252"/>
    </source>
</evidence>
<dbReference type="PROSITE" id="PS50935">
    <property type="entry name" value="SSB"/>
    <property type="match status" value="1"/>
</dbReference>
<dbReference type="EMBL" id="QXTG01000002">
    <property type="protein sequence ID" value="RIX28265.1"/>
    <property type="molecule type" value="Genomic_DNA"/>
</dbReference>
<evidence type="ECO:0000313" key="6">
    <source>
        <dbReference type="Proteomes" id="UP000265742"/>
    </source>
</evidence>
<feature type="compositionally biased region" description="Low complexity" evidence="4">
    <location>
        <begin position="131"/>
        <end position="153"/>
    </location>
</feature>
<dbReference type="OrthoDB" id="4427276at2"/>
<proteinExistence type="predicted"/>
<dbReference type="SUPFAM" id="SSF50249">
    <property type="entry name" value="Nucleic acid-binding proteins"/>
    <property type="match status" value="1"/>
</dbReference>
<evidence type="ECO:0000256" key="3">
    <source>
        <dbReference type="RuleBase" id="RU000524"/>
    </source>
</evidence>
<sequence>MADNDNTITLVGRIGQEPELHATAKGDVLNFTLATTERRRGPDGSWSDGTTSWFRVAAWHDLARNAHASLHRGQQVIVRGVLTVHEFPVEGGGRSRNAELRATALGHDLRWGTSSYTDGGRRRATESPSAGTVQGPSPSGPVGSDGVSAGDWGARPEAEPPRREPVPVGPNAPAGDWPADDTPF</sequence>
<feature type="compositionally biased region" description="Basic and acidic residues" evidence="4">
    <location>
        <begin position="154"/>
        <end position="165"/>
    </location>
</feature>
<organism evidence="5 6">
    <name type="scientific">Amnibacterium setariae</name>
    <dbReference type="NCBI Taxonomy" id="2306585"/>
    <lineage>
        <taxon>Bacteria</taxon>
        <taxon>Bacillati</taxon>
        <taxon>Actinomycetota</taxon>
        <taxon>Actinomycetes</taxon>
        <taxon>Micrococcales</taxon>
        <taxon>Microbacteriaceae</taxon>
        <taxon>Amnibacterium</taxon>
    </lineage>
</organism>
<dbReference type="InterPro" id="IPR011344">
    <property type="entry name" value="ssDNA-bd"/>
</dbReference>
<dbReference type="PANTHER" id="PTHR10302">
    <property type="entry name" value="SINGLE-STRANDED DNA-BINDING PROTEIN"/>
    <property type="match status" value="1"/>
</dbReference>
<evidence type="ECO:0000256" key="4">
    <source>
        <dbReference type="SAM" id="MobiDB-lite"/>
    </source>
</evidence>
<dbReference type="CDD" id="cd04496">
    <property type="entry name" value="SSB_OBF"/>
    <property type="match status" value="1"/>
</dbReference>
<protein>
    <recommendedName>
        <fullName evidence="3">Single-stranded DNA-binding protein</fullName>
    </recommendedName>
</protein>
<dbReference type="Pfam" id="PF00436">
    <property type="entry name" value="SSB"/>
    <property type="match status" value="1"/>
</dbReference>
<dbReference type="AlphaFoldDB" id="A0A3A1TZZ7"/>
<dbReference type="InterPro" id="IPR012340">
    <property type="entry name" value="NA-bd_OB-fold"/>
</dbReference>
<dbReference type="Gene3D" id="2.40.50.140">
    <property type="entry name" value="Nucleic acid-binding proteins"/>
    <property type="match status" value="1"/>
</dbReference>
<keyword evidence="1 2" id="KW-0238">DNA-binding</keyword>
<dbReference type="NCBIfam" id="TIGR00621">
    <property type="entry name" value="ssb"/>
    <property type="match status" value="1"/>
</dbReference>
<reference evidence="6" key="1">
    <citation type="submission" date="2018-09" db="EMBL/GenBank/DDBJ databases">
        <authorList>
            <person name="Kim I."/>
        </authorList>
    </citation>
    <scope>NUCLEOTIDE SEQUENCE [LARGE SCALE GENOMIC DNA]</scope>
    <source>
        <strain evidence="6">DD4a</strain>
    </source>
</reference>
<keyword evidence="6" id="KW-1185">Reference proteome</keyword>
<dbReference type="GO" id="GO:0009295">
    <property type="term" value="C:nucleoid"/>
    <property type="evidence" value="ECO:0007669"/>
    <property type="project" value="TreeGrafter"/>
</dbReference>
<dbReference type="GO" id="GO:0006260">
    <property type="term" value="P:DNA replication"/>
    <property type="evidence" value="ECO:0007669"/>
    <property type="project" value="InterPro"/>
</dbReference>
<dbReference type="PANTHER" id="PTHR10302:SF0">
    <property type="entry name" value="SINGLE-STRANDED DNA-BINDING PROTEIN, MITOCHONDRIAL"/>
    <property type="match status" value="1"/>
</dbReference>
<dbReference type="RefSeq" id="WP_119482576.1">
    <property type="nucleotide sequence ID" value="NZ_QXTG01000002.1"/>
</dbReference>
<dbReference type="InterPro" id="IPR000424">
    <property type="entry name" value="Primosome_PriB/ssb"/>
</dbReference>
<gene>
    <name evidence="5" type="ORF">D1781_12470</name>
</gene>
<name>A0A3A1TZZ7_9MICO</name>
<accession>A0A3A1TZZ7</accession>